<evidence type="ECO:0000256" key="4">
    <source>
        <dbReference type="ARBA" id="ARBA00004496"/>
    </source>
</evidence>
<dbReference type="CDD" id="cd07182">
    <property type="entry name" value="RNase_HII_bacteria_HII_like"/>
    <property type="match status" value="1"/>
</dbReference>
<dbReference type="Gene3D" id="3.30.420.10">
    <property type="entry name" value="Ribonuclease H-like superfamily/Ribonuclease H"/>
    <property type="match status" value="1"/>
</dbReference>
<evidence type="ECO:0000256" key="15">
    <source>
        <dbReference type="PROSITE-ProRule" id="PRU01319"/>
    </source>
</evidence>
<evidence type="ECO:0000256" key="14">
    <source>
        <dbReference type="HAMAP-Rule" id="MF_00052"/>
    </source>
</evidence>
<evidence type="ECO:0000256" key="11">
    <source>
        <dbReference type="ARBA" id="ARBA00022759"/>
    </source>
</evidence>
<evidence type="ECO:0000256" key="9">
    <source>
        <dbReference type="ARBA" id="ARBA00022722"/>
    </source>
</evidence>
<evidence type="ECO:0000313" key="18">
    <source>
        <dbReference type="EMBL" id="RNI31220.1"/>
    </source>
</evidence>
<keyword evidence="19" id="KW-1185">Reference proteome</keyword>
<keyword evidence="12 14" id="KW-0378">Hydrolase</keyword>
<comment type="catalytic activity">
    <reaction evidence="1 14 15 16">
        <text>Endonucleolytic cleavage to 5'-phosphomonoester.</text>
        <dbReference type="EC" id="3.1.26.4"/>
    </reaction>
</comment>
<evidence type="ECO:0000256" key="7">
    <source>
        <dbReference type="ARBA" id="ARBA00019179"/>
    </source>
</evidence>
<name>A0A3M9N0B7_9BACT</name>
<evidence type="ECO:0000256" key="1">
    <source>
        <dbReference type="ARBA" id="ARBA00000077"/>
    </source>
</evidence>
<dbReference type="PANTHER" id="PTHR10954">
    <property type="entry name" value="RIBONUCLEASE H2 SUBUNIT A"/>
    <property type="match status" value="1"/>
</dbReference>
<sequence>MLIANHSGKLLEVGLDEAGRGCLAGPVVAGAVVLPLDYFHPLLTDSKLLSAKQREQLREEICREAVYWAVAEVSPQEIDEINILNASFLAMHRATDLLNIAPEYLLVDGNRFTPYKEVPHACMVKGDSRFYNIAASSILAKTHRDDLMSTLASTYPQYKWEQNAGYPTKVHRNAIREHGVTPHHRLTFKLLPETEASVLEDIH</sequence>
<evidence type="ECO:0000256" key="3">
    <source>
        <dbReference type="ARBA" id="ARBA00004065"/>
    </source>
</evidence>
<dbReference type="GO" id="GO:0032299">
    <property type="term" value="C:ribonuclease H2 complex"/>
    <property type="evidence" value="ECO:0007669"/>
    <property type="project" value="TreeGrafter"/>
</dbReference>
<dbReference type="EC" id="3.1.26.4" evidence="6 14"/>
<dbReference type="InterPro" id="IPR024567">
    <property type="entry name" value="RNase_HII/HIII_dom"/>
</dbReference>
<evidence type="ECO:0000256" key="5">
    <source>
        <dbReference type="ARBA" id="ARBA00007383"/>
    </source>
</evidence>
<keyword evidence="11 14" id="KW-0255">Endonuclease</keyword>
<dbReference type="GO" id="GO:0005737">
    <property type="term" value="C:cytoplasm"/>
    <property type="evidence" value="ECO:0007669"/>
    <property type="project" value="UniProtKB-SubCell"/>
</dbReference>
<keyword evidence="9 14" id="KW-0540">Nuclease</keyword>
<comment type="cofactor">
    <cofactor evidence="14 15">
        <name>Mn(2+)</name>
        <dbReference type="ChEBI" id="CHEBI:29035"/>
    </cofactor>
    <cofactor evidence="14 15">
        <name>Mg(2+)</name>
        <dbReference type="ChEBI" id="CHEBI:18420"/>
    </cofactor>
    <text evidence="14 15">Manganese or magnesium. Binds 1 divalent metal ion per monomer in the absence of substrate. May bind a second metal ion after substrate binding.</text>
</comment>
<keyword evidence="8 14" id="KW-0963">Cytoplasm</keyword>
<comment type="cofactor">
    <cofactor evidence="2">
        <name>Mg(2+)</name>
        <dbReference type="ChEBI" id="CHEBI:18420"/>
    </cofactor>
</comment>
<evidence type="ECO:0000256" key="10">
    <source>
        <dbReference type="ARBA" id="ARBA00022723"/>
    </source>
</evidence>
<evidence type="ECO:0000256" key="13">
    <source>
        <dbReference type="ARBA" id="ARBA00023211"/>
    </source>
</evidence>
<feature type="domain" description="RNase H type-2" evidence="17">
    <location>
        <begin position="10"/>
        <end position="200"/>
    </location>
</feature>
<evidence type="ECO:0000256" key="8">
    <source>
        <dbReference type="ARBA" id="ARBA00022490"/>
    </source>
</evidence>
<dbReference type="GO" id="GO:0043137">
    <property type="term" value="P:DNA replication, removal of RNA primer"/>
    <property type="evidence" value="ECO:0007669"/>
    <property type="project" value="TreeGrafter"/>
</dbReference>
<evidence type="ECO:0000313" key="19">
    <source>
        <dbReference type="Proteomes" id="UP000272117"/>
    </source>
</evidence>
<comment type="subcellular location">
    <subcellularLocation>
        <location evidence="4 14">Cytoplasm</location>
    </subcellularLocation>
</comment>
<comment type="function">
    <text evidence="3 14 16">Endonuclease that specifically degrades the RNA of RNA-DNA hybrids.</text>
</comment>
<gene>
    <name evidence="14" type="primary">rnhB</name>
    <name evidence="18" type="ORF">EFB08_01420</name>
</gene>
<keyword evidence="13 14" id="KW-0464">Manganese</keyword>
<evidence type="ECO:0000256" key="2">
    <source>
        <dbReference type="ARBA" id="ARBA00001946"/>
    </source>
</evidence>
<dbReference type="InterPro" id="IPR012337">
    <property type="entry name" value="RNaseH-like_sf"/>
</dbReference>
<comment type="caution">
    <text evidence="18">The sequence shown here is derived from an EMBL/GenBank/DDBJ whole genome shotgun (WGS) entry which is preliminary data.</text>
</comment>
<dbReference type="GO" id="GO:0003723">
    <property type="term" value="F:RNA binding"/>
    <property type="evidence" value="ECO:0007669"/>
    <property type="project" value="UniProtKB-UniRule"/>
</dbReference>
<dbReference type="InterPro" id="IPR022898">
    <property type="entry name" value="RNase_HII"/>
</dbReference>
<dbReference type="PANTHER" id="PTHR10954:SF18">
    <property type="entry name" value="RIBONUCLEASE HII"/>
    <property type="match status" value="1"/>
</dbReference>
<dbReference type="GO" id="GO:0006298">
    <property type="term" value="P:mismatch repair"/>
    <property type="evidence" value="ECO:0007669"/>
    <property type="project" value="TreeGrafter"/>
</dbReference>
<feature type="binding site" evidence="14 15">
    <location>
        <position position="16"/>
    </location>
    <ligand>
        <name>a divalent metal cation</name>
        <dbReference type="ChEBI" id="CHEBI:60240"/>
    </ligand>
</feature>
<evidence type="ECO:0000256" key="6">
    <source>
        <dbReference type="ARBA" id="ARBA00012180"/>
    </source>
</evidence>
<dbReference type="EMBL" id="RJJD01000001">
    <property type="protein sequence ID" value="RNI31220.1"/>
    <property type="molecule type" value="Genomic_DNA"/>
</dbReference>
<keyword evidence="10 14" id="KW-0479">Metal-binding</keyword>
<evidence type="ECO:0000256" key="16">
    <source>
        <dbReference type="RuleBase" id="RU003515"/>
    </source>
</evidence>
<dbReference type="Proteomes" id="UP000272117">
    <property type="component" value="Unassembled WGS sequence"/>
</dbReference>
<dbReference type="GO" id="GO:0004523">
    <property type="term" value="F:RNA-DNA hybrid ribonuclease activity"/>
    <property type="evidence" value="ECO:0007669"/>
    <property type="project" value="UniProtKB-UniRule"/>
</dbReference>
<dbReference type="HAMAP" id="MF_00052_B">
    <property type="entry name" value="RNase_HII_B"/>
    <property type="match status" value="1"/>
</dbReference>
<proteinExistence type="inferred from homology"/>
<accession>A0A3M9N0B7</accession>
<protein>
    <recommendedName>
        <fullName evidence="7 14">Ribonuclease HII</fullName>
        <shortName evidence="14">RNase HII</shortName>
        <ecNumber evidence="6 14">3.1.26.4</ecNumber>
    </recommendedName>
</protein>
<dbReference type="Pfam" id="PF01351">
    <property type="entry name" value="RNase_HII"/>
    <property type="match status" value="1"/>
</dbReference>
<dbReference type="SUPFAM" id="SSF53098">
    <property type="entry name" value="Ribonuclease H-like"/>
    <property type="match status" value="1"/>
</dbReference>
<comment type="similarity">
    <text evidence="5 14 16">Belongs to the RNase HII family.</text>
</comment>
<feature type="binding site" evidence="14 15">
    <location>
        <position position="108"/>
    </location>
    <ligand>
        <name>a divalent metal cation</name>
        <dbReference type="ChEBI" id="CHEBI:60240"/>
    </ligand>
</feature>
<dbReference type="NCBIfam" id="NF000595">
    <property type="entry name" value="PRK00015.1-3"/>
    <property type="match status" value="1"/>
</dbReference>
<dbReference type="GO" id="GO:0030145">
    <property type="term" value="F:manganese ion binding"/>
    <property type="evidence" value="ECO:0007669"/>
    <property type="project" value="UniProtKB-UniRule"/>
</dbReference>
<dbReference type="RefSeq" id="WP_123125124.1">
    <property type="nucleotide sequence ID" value="NZ_RJJD01000001.1"/>
</dbReference>
<dbReference type="InterPro" id="IPR036397">
    <property type="entry name" value="RNaseH_sf"/>
</dbReference>
<dbReference type="InterPro" id="IPR001352">
    <property type="entry name" value="RNase_HII/HIII"/>
</dbReference>
<dbReference type="PROSITE" id="PS51975">
    <property type="entry name" value="RNASE_H_2"/>
    <property type="match status" value="1"/>
</dbReference>
<evidence type="ECO:0000256" key="12">
    <source>
        <dbReference type="ARBA" id="ARBA00022801"/>
    </source>
</evidence>
<dbReference type="OrthoDB" id="9803420at2"/>
<dbReference type="AlphaFoldDB" id="A0A3M9N0B7"/>
<feature type="binding site" evidence="14 15">
    <location>
        <position position="17"/>
    </location>
    <ligand>
        <name>a divalent metal cation</name>
        <dbReference type="ChEBI" id="CHEBI:60240"/>
    </ligand>
</feature>
<organism evidence="18 19">
    <name type="scientific">Rufibacter latericius</name>
    <dbReference type="NCBI Taxonomy" id="2487040"/>
    <lineage>
        <taxon>Bacteria</taxon>
        <taxon>Pseudomonadati</taxon>
        <taxon>Bacteroidota</taxon>
        <taxon>Cytophagia</taxon>
        <taxon>Cytophagales</taxon>
        <taxon>Hymenobacteraceae</taxon>
        <taxon>Rufibacter</taxon>
    </lineage>
</organism>
<reference evidence="18 19" key="1">
    <citation type="submission" date="2018-11" db="EMBL/GenBank/DDBJ databases">
        <title>Rufibacter latericius sp. nov., isolated from water in Baiyang Lake.</title>
        <authorList>
            <person name="Yang Y."/>
        </authorList>
    </citation>
    <scope>NUCLEOTIDE SEQUENCE [LARGE SCALE GENOMIC DNA]</scope>
    <source>
        <strain evidence="18 19">R-22-1c-1</strain>
    </source>
</reference>
<evidence type="ECO:0000259" key="17">
    <source>
        <dbReference type="PROSITE" id="PS51975"/>
    </source>
</evidence>